<organism evidence="5 6">
    <name type="scientific">Marinomonas algarum</name>
    <dbReference type="NCBI Taxonomy" id="2883105"/>
    <lineage>
        <taxon>Bacteria</taxon>
        <taxon>Pseudomonadati</taxon>
        <taxon>Pseudomonadota</taxon>
        <taxon>Gammaproteobacteria</taxon>
        <taxon>Oceanospirillales</taxon>
        <taxon>Oceanospirillaceae</taxon>
        <taxon>Marinomonas</taxon>
    </lineage>
</organism>
<accession>A0A9X1IP32</accession>
<feature type="domain" description="Solute-binding protein family 3/N-terminal" evidence="4">
    <location>
        <begin position="32"/>
        <end position="257"/>
    </location>
</feature>
<feature type="signal peptide" evidence="3">
    <location>
        <begin position="1"/>
        <end position="18"/>
    </location>
</feature>
<comment type="caution">
    <text evidence="5">The sequence shown here is derived from an EMBL/GenBank/DDBJ whole genome shotgun (WGS) entry which is preliminary data.</text>
</comment>
<comment type="similarity">
    <text evidence="1">Belongs to the bacterial solute-binding protein 3 family.</text>
</comment>
<protein>
    <submittedName>
        <fullName evidence="5">Transporter substrate-binding domain-containing protein</fullName>
    </submittedName>
</protein>
<feature type="chain" id="PRO_5040982027" evidence="3">
    <location>
        <begin position="19"/>
        <end position="268"/>
    </location>
</feature>
<name>A0A9X1IP32_9GAMM</name>
<dbReference type="Gene3D" id="3.40.190.10">
    <property type="entry name" value="Periplasmic binding protein-like II"/>
    <property type="match status" value="2"/>
</dbReference>
<evidence type="ECO:0000256" key="1">
    <source>
        <dbReference type="ARBA" id="ARBA00010333"/>
    </source>
</evidence>
<evidence type="ECO:0000259" key="4">
    <source>
        <dbReference type="SMART" id="SM00062"/>
    </source>
</evidence>
<proteinExistence type="inferred from homology"/>
<evidence type="ECO:0000313" key="5">
    <source>
        <dbReference type="EMBL" id="MCB5162527.1"/>
    </source>
</evidence>
<dbReference type="AlphaFoldDB" id="A0A9X1IP32"/>
<keyword evidence="6" id="KW-1185">Reference proteome</keyword>
<dbReference type="Proteomes" id="UP001139095">
    <property type="component" value="Unassembled WGS sequence"/>
</dbReference>
<dbReference type="Pfam" id="PF00497">
    <property type="entry name" value="SBP_bac_3"/>
    <property type="match status" value="1"/>
</dbReference>
<evidence type="ECO:0000256" key="2">
    <source>
        <dbReference type="ARBA" id="ARBA00022729"/>
    </source>
</evidence>
<dbReference type="PANTHER" id="PTHR35936">
    <property type="entry name" value="MEMBRANE-BOUND LYTIC MUREIN TRANSGLYCOSYLASE F"/>
    <property type="match status" value="1"/>
</dbReference>
<dbReference type="SMART" id="SM00062">
    <property type="entry name" value="PBPb"/>
    <property type="match status" value="1"/>
</dbReference>
<gene>
    <name evidence="5" type="ORF">LG368_11540</name>
</gene>
<dbReference type="SUPFAM" id="SSF53850">
    <property type="entry name" value="Periplasmic binding protein-like II"/>
    <property type="match status" value="1"/>
</dbReference>
<dbReference type="PANTHER" id="PTHR35936:SF19">
    <property type="entry name" value="AMINO-ACID-BINDING PROTEIN YXEM-RELATED"/>
    <property type="match status" value="1"/>
</dbReference>
<dbReference type="RefSeq" id="WP_226754877.1">
    <property type="nucleotide sequence ID" value="NZ_JAJATW010000018.1"/>
</dbReference>
<dbReference type="EMBL" id="JAJATW010000018">
    <property type="protein sequence ID" value="MCB5162527.1"/>
    <property type="molecule type" value="Genomic_DNA"/>
</dbReference>
<evidence type="ECO:0000313" key="6">
    <source>
        <dbReference type="Proteomes" id="UP001139095"/>
    </source>
</evidence>
<reference evidence="5" key="1">
    <citation type="submission" date="2021-10" db="EMBL/GenBank/DDBJ databases">
        <title>Marinomonas pontica sp. nov., isolated from the Black Sea.</title>
        <authorList>
            <person name="Zhao L.-H."/>
            <person name="Xue J.-H."/>
        </authorList>
    </citation>
    <scope>NUCLEOTIDE SEQUENCE</scope>
    <source>
        <strain evidence="5">E8</strain>
    </source>
</reference>
<keyword evidence="2 3" id="KW-0732">Signal</keyword>
<dbReference type="InterPro" id="IPR001638">
    <property type="entry name" value="Solute-binding_3/MltF_N"/>
</dbReference>
<evidence type="ECO:0000256" key="3">
    <source>
        <dbReference type="SAM" id="SignalP"/>
    </source>
</evidence>
<sequence>MRPIFATFITLLLSVSQAAASKPDAFGCGNSAISVGITNSGVMYNKGQGIDPDLLNLLSDITGCQFTLTPIMRNEAFDLLEQGKIDWVPSVGREPSRELFAWFIPYYDIRFLLLANTDRLPVITSLQQLKSLKNVTVARAQGGGYGYYFNYYLSEMASLGMIKLYPDYEASVAALLNDEVDATLSLPQVYRSFFTQGEEPSSIRITDVSPTKPVTVSFMLAKHRFSSSQSTNWLRIIEQIRLDGRFQEIVENYVSKDEAASMLGNTEY</sequence>